<dbReference type="Gene3D" id="3.40.190.10">
    <property type="entry name" value="Periplasmic binding protein-like II"/>
    <property type="match status" value="2"/>
</dbReference>
<evidence type="ECO:0000256" key="5">
    <source>
        <dbReference type="SAM" id="SignalP"/>
    </source>
</evidence>
<comment type="similarity">
    <text evidence="2 4">Belongs to the bacterial solute-binding protein 3 family.</text>
</comment>
<dbReference type="InterPro" id="IPR001320">
    <property type="entry name" value="Iontro_rcpt_C"/>
</dbReference>
<feature type="domain" description="Solute-binding protein family 3/N-terminal" evidence="6">
    <location>
        <begin position="43"/>
        <end position="261"/>
    </location>
</feature>
<dbReference type="PANTHER" id="PTHR35936">
    <property type="entry name" value="MEMBRANE-BOUND LYTIC MUREIN TRANSGLYCOSYLASE F"/>
    <property type="match status" value="1"/>
</dbReference>
<evidence type="ECO:0000256" key="4">
    <source>
        <dbReference type="RuleBase" id="RU003744"/>
    </source>
</evidence>
<dbReference type="EMBL" id="DUTF01000109">
    <property type="protein sequence ID" value="HHY26093.1"/>
    <property type="molecule type" value="Genomic_DNA"/>
</dbReference>
<organism evidence="8 9">
    <name type="scientific">Desulfitobacterium dehalogenans</name>
    <dbReference type="NCBI Taxonomy" id="36854"/>
    <lineage>
        <taxon>Bacteria</taxon>
        <taxon>Bacillati</taxon>
        <taxon>Bacillota</taxon>
        <taxon>Clostridia</taxon>
        <taxon>Eubacteriales</taxon>
        <taxon>Desulfitobacteriaceae</taxon>
        <taxon>Desulfitobacterium</taxon>
    </lineage>
</organism>
<name>A0A7C7D4K4_9FIRM</name>
<dbReference type="CDD" id="cd13624">
    <property type="entry name" value="PBP2_Arg_Lys_His"/>
    <property type="match status" value="1"/>
</dbReference>
<dbReference type="InterPro" id="IPR018313">
    <property type="entry name" value="SBP_3_CS"/>
</dbReference>
<evidence type="ECO:0000256" key="3">
    <source>
        <dbReference type="ARBA" id="ARBA00022729"/>
    </source>
</evidence>
<feature type="signal peptide" evidence="5">
    <location>
        <begin position="1"/>
        <end position="24"/>
    </location>
</feature>
<protein>
    <submittedName>
        <fullName evidence="8">Basic amino acid ABC transporter substrate-binding protein</fullName>
    </submittedName>
</protein>
<evidence type="ECO:0000256" key="1">
    <source>
        <dbReference type="ARBA" id="ARBA00004196"/>
    </source>
</evidence>
<dbReference type="SUPFAM" id="SSF53850">
    <property type="entry name" value="Periplasmic binding protein-like II"/>
    <property type="match status" value="1"/>
</dbReference>
<evidence type="ECO:0000313" key="9">
    <source>
        <dbReference type="Proteomes" id="UP000553059"/>
    </source>
</evidence>
<dbReference type="InterPro" id="IPR001638">
    <property type="entry name" value="Solute-binding_3/MltF_N"/>
</dbReference>
<feature type="domain" description="Ionotropic glutamate receptor C-terminal" evidence="7">
    <location>
        <begin position="43"/>
        <end position="260"/>
    </location>
</feature>
<feature type="chain" id="PRO_5038787823" evidence="5">
    <location>
        <begin position="25"/>
        <end position="265"/>
    </location>
</feature>
<evidence type="ECO:0000256" key="2">
    <source>
        <dbReference type="ARBA" id="ARBA00010333"/>
    </source>
</evidence>
<gene>
    <name evidence="8" type="ORF">GX523_04950</name>
</gene>
<dbReference type="GO" id="GO:0030313">
    <property type="term" value="C:cell envelope"/>
    <property type="evidence" value="ECO:0007669"/>
    <property type="project" value="UniProtKB-SubCell"/>
</dbReference>
<dbReference type="Proteomes" id="UP000553059">
    <property type="component" value="Unassembled WGS sequence"/>
</dbReference>
<reference evidence="8 9" key="1">
    <citation type="journal article" date="2020" name="Biotechnol. Biofuels">
        <title>New insights from the biogas microbiome by comprehensive genome-resolved metagenomics of nearly 1600 species originating from multiple anaerobic digesters.</title>
        <authorList>
            <person name="Campanaro S."/>
            <person name="Treu L."/>
            <person name="Rodriguez-R L.M."/>
            <person name="Kovalovszki A."/>
            <person name="Ziels R.M."/>
            <person name="Maus I."/>
            <person name="Zhu X."/>
            <person name="Kougias P.G."/>
            <person name="Basile A."/>
            <person name="Luo G."/>
            <person name="Schluter A."/>
            <person name="Konstantinidis K.T."/>
            <person name="Angelidaki I."/>
        </authorList>
    </citation>
    <scope>NUCLEOTIDE SEQUENCE [LARGE SCALE GENOMIC DNA]</scope>
    <source>
        <strain evidence="8">AS05jafATM_4</strain>
    </source>
</reference>
<dbReference type="GO" id="GO:0015276">
    <property type="term" value="F:ligand-gated monoatomic ion channel activity"/>
    <property type="evidence" value="ECO:0007669"/>
    <property type="project" value="InterPro"/>
</dbReference>
<dbReference type="PROSITE" id="PS01039">
    <property type="entry name" value="SBP_BACTERIAL_3"/>
    <property type="match status" value="1"/>
</dbReference>
<accession>A0A7C7D4K4</accession>
<dbReference type="PANTHER" id="PTHR35936:SF17">
    <property type="entry name" value="ARGININE-BINDING EXTRACELLULAR PROTEIN ARTP"/>
    <property type="match status" value="1"/>
</dbReference>
<dbReference type="AlphaFoldDB" id="A0A7C7D4K4"/>
<evidence type="ECO:0000259" key="6">
    <source>
        <dbReference type="SMART" id="SM00062"/>
    </source>
</evidence>
<comment type="subcellular location">
    <subcellularLocation>
        <location evidence="1">Cell envelope</location>
    </subcellularLocation>
</comment>
<sequence length="265" mass="28830">MKKNVRHGIIAVVMMGLLALTGCGGNQSQPSASNGSNPGEEKVLKVGSAIEYAPFEFMDEKQNPTGFDIDLMNEIGKDMGYTVKFESSSFDGLVAAIGQGKYDAVISAMTITEDRSKSVLFSDPYFESAQIIAVKKGSAIKSEQDLIGKKVGVQQGTTGQDAVEGLGIDPKKFETIGDAINDMMIGGSDAVVADTPTLYYFIKQNPKMDIEIVSSAFEKEYFGIAFKLDNKELADQVNASLKKLMDSGRYNEIYKSWFNEDAPKF</sequence>
<dbReference type="Pfam" id="PF00497">
    <property type="entry name" value="SBP_bac_3"/>
    <property type="match status" value="1"/>
</dbReference>
<dbReference type="SMART" id="SM00062">
    <property type="entry name" value="PBPb"/>
    <property type="match status" value="1"/>
</dbReference>
<keyword evidence="3 5" id="KW-0732">Signal</keyword>
<comment type="caution">
    <text evidence="8">The sequence shown here is derived from an EMBL/GenBank/DDBJ whole genome shotgun (WGS) entry which is preliminary data.</text>
</comment>
<dbReference type="PROSITE" id="PS51257">
    <property type="entry name" value="PROKAR_LIPOPROTEIN"/>
    <property type="match status" value="1"/>
</dbReference>
<evidence type="ECO:0000259" key="7">
    <source>
        <dbReference type="SMART" id="SM00079"/>
    </source>
</evidence>
<evidence type="ECO:0000313" key="8">
    <source>
        <dbReference type="EMBL" id="HHY26093.1"/>
    </source>
</evidence>
<dbReference type="GO" id="GO:0016020">
    <property type="term" value="C:membrane"/>
    <property type="evidence" value="ECO:0007669"/>
    <property type="project" value="InterPro"/>
</dbReference>
<proteinExistence type="inferred from homology"/>
<dbReference type="SMART" id="SM00079">
    <property type="entry name" value="PBPe"/>
    <property type="match status" value="1"/>
</dbReference>